<evidence type="ECO:0000256" key="1">
    <source>
        <dbReference type="ARBA" id="ARBA00004651"/>
    </source>
</evidence>
<dbReference type="RefSeq" id="WP_229841240.1">
    <property type="nucleotide sequence ID" value="NZ_BMZN01000003.1"/>
</dbReference>
<sequence>MNQPFYQQTGTTATVQAAGDTPPIPEPVVLTPEQRSRMARRAGQGIVRTLVAQAFMGLLAIALSAWISGAYAAASALIGAAAYFVPNALFALRLLLGLMGGGNAGALSFFWGEAFKLGFAVLTLAMAAMANTGWLVWPALLFGLLCVLKGYVLLLFFRKLP</sequence>
<evidence type="ECO:0000256" key="6">
    <source>
        <dbReference type="SAM" id="MobiDB-lite"/>
    </source>
</evidence>
<evidence type="ECO:0000313" key="8">
    <source>
        <dbReference type="EMBL" id="GHC49895.1"/>
    </source>
</evidence>
<organism evidence="8 9">
    <name type="scientific">Alcaligenes pakistanensis</name>
    <dbReference type="NCBI Taxonomy" id="1482717"/>
    <lineage>
        <taxon>Bacteria</taxon>
        <taxon>Pseudomonadati</taxon>
        <taxon>Pseudomonadota</taxon>
        <taxon>Betaproteobacteria</taxon>
        <taxon>Burkholderiales</taxon>
        <taxon>Alcaligenaceae</taxon>
        <taxon>Alcaligenes</taxon>
    </lineage>
</organism>
<evidence type="ECO:0000256" key="4">
    <source>
        <dbReference type="ARBA" id="ARBA00022989"/>
    </source>
</evidence>
<dbReference type="EMBL" id="BMZN01000003">
    <property type="protein sequence ID" value="GHC49895.1"/>
    <property type="molecule type" value="Genomic_DNA"/>
</dbReference>
<dbReference type="InterPro" id="IPR005598">
    <property type="entry name" value="ATP_synth_I"/>
</dbReference>
<dbReference type="AlphaFoldDB" id="A0A8H9M5U8"/>
<dbReference type="Pfam" id="PF03899">
    <property type="entry name" value="ATP-synt_I"/>
    <property type="match status" value="1"/>
</dbReference>
<reference evidence="9" key="1">
    <citation type="journal article" date="2019" name="Int. J. Syst. Evol. Microbiol.">
        <title>The Global Catalogue of Microorganisms (GCM) 10K type strain sequencing project: providing services to taxonomists for standard genome sequencing and annotation.</title>
        <authorList>
            <consortium name="The Broad Institute Genomics Platform"/>
            <consortium name="The Broad Institute Genome Sequencing Center for Infectious Disease"/>
            <person name="Wu L."/>
            <person name="Ma J."/>
        </authorList>
    </citation>
    <scope>NUCLEOTIDE SEQUENCE [LARGE SCALE GENOMIC DNA]</scope>
    <source>
        <strain evidence="9">KCTC 42083</strain>
    </source>
</reference>
<feature type="transmembrane region" description="Helical" evidence="7">
    <location>
        <begin position="45"/>
        <end position="67"/>
    </location>
</feature>
<evidence type="ECO:0000256" key="2">
    <source>
        <dbReference type="ARBA" id="ARBA00022475"/>
    </source>
</evidence>
<feature type="compositionally biased region" description="Low complexity" evidence="6">
    <location>
        <begin position="7"/>
        <end position="21"/>
    </location>
</feature>
<evidence type="ECO:0000256" key="5">
    <source>
        <dbReference type="ARBA" id="ARBA00023136"/>
    </source>
</evidence>
<comment type="caution">
    <text evidence="8">The sequence shown here is derived from an EMBL/GenBank/DDBJ whole genome shotgun (WGS) entry which is preliminary data.</text>
</comment>
<evidence type="ECO:0000313" key="9">
    <source>
        <dbReference type="Proteomes" id="UP000608923"/>
    </source>
</evidence>
<accession>A0A8H9M5U8</accession>
<dbReference type="GO" id="GO:0005886">
    <property type="term" value="C:plasma membrane"/>
    <property type="evidence" value="ECO:0007669"/>
    <property type="project" value="UniProtKB-SubCell"/>
</dbReference>
<proteinExistence type="predicted"/>
<evidence type="ECO:0000256" key="3">
    <source>
        <dbReference type="ARBA" id="ARBA00022692"/>
    </source>
</evidence>
<keyword evidence="2" id="KW-1003">Cell membrane</keyword>
<dbReference type="Proteomes" id="UP000608923">
    <property type="component" value="Unassembled WGS sequence"/>
</dbReference>
<comment type="subcellular location">
    <subcellularLocation>
        <location evidence="1">Cell membrane</location>
        <topology evidence="1">Multi-pass membrane protein</topology>
    </subcellularLocation>
</comment>
<feature type="region of interest" description="Disordered" evidence="6">
    <location>
        <begin position="1"/>
        <end position="25"/>
    </location>
</feature>
<protein>
    <recommendedName>
        <fullName evidence="10">ATP synthase subunit I</fullName>
    </recommendedName>
</protein>
<name>A0A8H9M5U8_9BURK</name>
<keyword evidence="5 7" id="KW-0472">Membrane</keyword>
<feature type="transmembrane region" description="Helical" evidence="7">
    <location>
        <begin position="73"/>
        <end position="96"/>
    </location>
</feature>
<evidence type="ECO:0008006" key="10">
    <source>
        <dbReference type="Google" id="ProtNLM"/>
    </source>
</evidence>
<feature type="transmembrane region" description="Helical" evidence="7">
    <location>
        <begin position="135"/>
        <end position="157"/>
    </location>
</feature>
<keyword evidence="9" id="KW-1185">Reference proteome</keyword>
<keyword evidence="4 7" id="KW-1133">Transmembrane helix</keyword>
<keyword evidence="3 7" id="KW-0812">Transmembrane</keyword>
<feature type="transmembrane region" description="Helical" evidence="7">
    <location>
        <begin position="108"/>
        <end position="129"/>
    </location>
</feature>
<evidence type="ECO:0000256" key="7">
    <source>
        <dbReference type="SAM" id="Phobius"/>
    </source>
</evidence>
<gene>
    <name evidence="8" type="ORF">GCM10010096_22210</name>
</gene>